<gene>
    <name evidence="12" type="primary">priA</name>
    <name evidence="14" type="ORF">ATO7_05775</name>
</gene>
<dbReference type="Proteomes" id="UP000192342">
    <property type="component" value="Unassembled WGS sequence"/>
</dbReference>
<evidence type="ECO:0000313" key="15">
    <source>
        <dbReference type="Proteomes" id="UP000192342"/>
    </source>
</evidence>
<reference evidence="14 15" key="1">
    <citation type="submission" date="2013-04" db="EMBL/GenBank/DDBJ databases">
        <title>Oceanococcus atlanticus 22II-S10r2 Genome Sequencing.</title>
        <authorList>
            <person name="Lai Q."/>
            <person name="Li G."/>
            <person name="Shao Z."/>
        </authorList>
    </citation>
    <scope>NUCLEOTIDE SEQUENCE [LARGE SCALE GENOMIC DNA]</scope>
    <source>
        <strain evidence="14 15">22II-S10r2</strain>
    </source>
</reference>
<dbReference type="STRING" id="1317117.ATO7_05775"/>
<evidence type="ECO:0000256" key="8">
    <source>
        <dbReference type="ARBA" id="ARBA00022840"/>
    </source>
</evidence>
<dbReference type="EC" id="5.6.2.4" evidence="12"/>
<name>A0A1Y1SI85_9GAMM</name>
<keyword evidence="10 12" id="KW-0413">Isomerase</keyword>
<dbReference type="PANTHER" id="PTHR30580:SF0">
    <property type="entry name" value="PRIMOSOMAL PROTEIN N"/>
    <property type="match status" value="1"/>
</dbReference>
<dbReference type="Pfam" id="PF18074">
    <property type="entry name" value="PriA_C"/>
    <property type="match status" value="1"/>
</dbReference>
<evidence type="ECO:0000256" key="9">
    <source>
        <dbReference type="ARBA" id="ARBA00023125"/>
    </source>
</evidence>
<keyword evidence="9 12" id="KW-0238">DNA-binding</keyword>
<dbReference type="HAMAP" id="MF_00983">
    <property type="entry name" value="PriA"/>
    <property type="match status" value="1"/>
</dbReference>
<dbReference type="GO" id="GO:0043138">
    <property type="term" value="F:3'-5' DNA helicase activity"/>
    <property type="evidence" value="ECO:0007669"/>
    <property type="project" value="UniProtKB-EC"/>
</dbReference>
<dbReference type="NCBIfam" id="NF004067">
    <property type="entry name" value="PRK05580.1-4"/>
    <property type="match status" value="1"/>
</dbReference>
<dbReference type="RefSeq" id="WP_083560404.1">
    <property type="nucleotide sequence ID" value="NZ_AQQV01000001.1"/>
</dbReference>
<dbReference type="InterPro" id="IPR048949">
    <property type="entry name" value="WHD_PriA"/>
</dbReference>
<keyword evidence="6 12" id="KW-0347">Helicase</keyword>
<dbReference type="GO" id="GO:0006269">
    <property type="term" value="P:DNA replication, synthesis of primer"/>
    <property type="evidence" value="ECO:0007669"/>
    <property type="project" value="UniProtKB-KW"/>
</dbReference>
<dbReference type="Pfam" id="PF00270">
    <property type="entry name" value="DEAD"/>
    <property type="match status" value="1"/>
</dbReference>
<dbReference type="InterPro" id="IPR040498">
    <property type="entry name" value="PriA_CRR"/>
</dbReference>
<keyword evidence="5 12" id="KW-0378">Hydrolase</keyword>
<organism evidence="14 15">
    <name type="scientific">Oceanococcus atlanticus</name>
    <dbReference type="NCBI Taxonomy" id="1317117"/>
    <lineage>
        <taxon>Bacteria</taxon>
        <taxon>Pseudomonadati</taxon>
        <taxon>Pseudomonadota</taxon>
        <taxon>Gammaproteobacteria</taxon>
        <taxon>Chromatiales</taxon>
        <taxon>Oceanococcaceae</taxon>
        <taxon>Oceanococcus</taxon>
    </lineage>
</organism>
<evidence type="ECO:0000256" key="12">
    <source>
        <dbReference type="HAMAP-Rule" id="MF_00983"/>
    </source>
</evidence>
<comment type="catalytic activity">
    <reaction evidence="11 12">
        <text>ATP + H2O = ADP + phosphate + H(+)</text>
        <dbReference type="Rhea" id="RHEA:13065"/>
        <dbReference type="ChEBI" id="CHEBI:15377"/>
        <dbReference type="ChEBI" id="CHEBI:15378"/>
        <dbReference type="ChEBI" id="CHEBI:30616"/>
        <dbReference type="ChEBI" id="CHEBI:43474"/>
        <dbReference type="ChEBI" id="CHEBI:456216"/>
        <dbReference type="EC" id="5.6.2.4"/>
    </reaction>
</comment>
<dbReference type="GO" id="GO:0006310">
    <property type="term" value="P:DNA recombination"/>
    <property type="evidence" value="ECO:0007669"/>
    <property type="project" value="InterPro"/>
</dbReference>
<dbReference type="FunFam" id="3.40.1440.60:FF:000001">
    <property type="entry name" value="Primosomal protein N"/>
    <property type="match status" value="1"/>
</dbReference>
<evidence type="ECO:0000256" key="7">
    <source>
        <dbReference type="ARBA" id="ARBA00022833"/>
    </source>
</evidence>
<dbReference type="GO" id="GO:0008270">
    <property type="term" value="F:zinc ion binding"/>
    <property type="evidence" value="ECO:0007669"/>
    <property type="project" value="UniProtKB-UniRule"/>
</dbReference>
<dbReference type="Pfam" id="PF17764">
    <property type="entry name" value="PriA_3primeBD"/>
    <property type="match status" value="1"/>
</dbReference>
<dbReference type="Gene3D" id="3.40.50.300">
    <property type="entry name" value="P-loop containing nucleotide triphosphate hydrolases"/>
    <property type="match status" value="2"/>
</dbReference>
<keyword evidence="1 12" id="KW-0639">Primosome</keyword>
<evidence type="ECO:0000313" key="14">
    <source>
        <dbReference type="EMBL" id="ORE89364.1"/>
    </source>
</evidence>
<evidence type="ECO:0000256" key="11">
    <source>
        <dbReference type="ARBA" id="ARBA00048988"/>
    </source>
</evidence>
<evidence type="ECO:0000256" key="1">
    <source>
        <dbReference type="ARBA" id="ARBA00022515"/>
    </source>
</evidence>
<feature type="binding site" evidence="12">
    <location>
        <position position="437"/>
    </location>
    <ligand>
        <name>Zn(2+)</name>
        <dbReference type="ChEBI" id="CHEBI:29105"/>
        <label>2</label>
    </ligand>
</feature>
<dbReference type="InterPro" id="IPR041236">
    <property type="entry name" value="PriA_C"/>
</dbReference>
<evidence type="ECO:0000256" key="6">
    <source>
        <dbReference type="ARBA" id="ARBA00022806"/>
    </source>
</evidence>
<dbReference type="PANTHER" id="PTHR30580">
    <property type="entry name" value="PRIMOSOMAL PROTEIN N"/>
    <property type="match status" value="1"/>
</dbReference>
<dbReference type="PROSITE" id="PS51192">
    <property type="entry name" value="HELICASE_ATP_BIND_1"/>
    <property type="match status" value="1"/>
</dbReference>
<evidence type="ECO:0000256" key="4">
    <source>
        <dbReference type="ARBA" id="ARBA00022741"/>
    </source>
</evidence>
<dbReference type="FunFam" id="3.40.50.300:FF:000489">
    <property type="entry name" value="Primosome assembly protein PriA"/>
    <property type="match status" value="1"/>
</dbReference>
<comment type="catalytic activity">
    <reaction evidence="12">
        <text>Couples ATP hydrolysis with the unwinding of duplex DNA by translocating in the 3'-5' direction.</text>
        <dbReference type="EC" id="5.6.2.4"/>
    </reaction>
</comment>
<keyword evidence="8 12" id="KW-0067">ATP-binding</keyword>
<evidence type="ECO:0000256" key="2">
    <source>
        <dbReference type="ARBA" id="ARBA00022705"/>
    </source>
</evidence>
<evidence type="ECO:0000259" key="13">
    <source>
        <dbReference type="PROSITE" id="PS51192"/>
    </source>
</evidence>
<dbReference type="AlphaFoldDB" id="A0A1Y1SI85"/>
<dbReference type="SMART" id="SM00487">
    <property type="entry name" value="DEXDc"/>
    <property type="match status" value="1"/>
</dbReference>
<dbReference type="GO" id="GO:0006302">
    <property type="term" value="P:double-strand break repair"/>
    <property type="evidence" value="ECO:0007669"/>
    <property type="project" value="InterPro"/>
</dbReference>
<dbReference type="GO" id="GO:0003677">
    <property type="term" value="F:DNA binding"/>
    <property type="evidence" value="ECO:0007669"/>
    <property type="project" value="UniProtKB-UniRule"/>
</dbReference>
<evidence type="ECO:0000256" key="3">
    <source>
        <dbReference type="ARBA" id="ARBA00022723"/>
    </source>
</evidence>
<dbReference type="InterPro" id="IPR041222">
    <property type="entry name" value="PriA_3primeBD"/>
</dbReference>
<dbReference type="Gene3D" id="3.40.1440.60">
    <property type="entry name" value="PriA, 3(prime) DNA-binding domain"/>
    <property type="match status" value="1"/>
</dbReference>
<dbReference type="EMBL" id="AQQV01000001">
    <property type="protein sequence ID" value="ORE89364.1"/>
    <property type="molecule type" value="Genomic_DNA"/>
</dbReference>
<feature type="binding site" evidence="12">
    <location>
        <position position="440"/>
    </location>
    <ligand>
        <name>Zn(2+)</name>
        <dbReference type="ChEBI" id="CHEBI:29105"/>
        <label>2</label>
    </ligand>
</feature>
<dbReference type="InterPro" id="IPR027417">
    <property type="entry name" value="P-loop_NTPase"/>
</dbReference>
<dbReference type="InterPro" id="IPR001650">
    <property type="entry name" value="Helicase_C-like"/>
</dbReference>
<dbReference type="OrthoDB" id="9759544at2"/>
<comment type="similarity">
    <text evidence="12">Belongs to the helicase family. PriA subfamily.</text>
</comment>
<dbReference type="InterPro" id="IPR042115">
    <property type="entry name" value="PriA_3primeBD_sf"/>
</dbReference>
<comment type="subunit">
    <text evidence="12">Component of the replication restart primosome.</text>
</comment>
<feature type="domain" description="Helicase ATP-binding" evidence="13">
    <location>
        <begin position="203"/>
        <end position="369"/>
    </location>
</feature>
<keyword evidence="4 12" id="KW-0547">Nucleotide-binding</keyword>
<comment type="function">
    <text evidence="12">Initiates the restart of stalled replication forks, which reloads the replicative helicase on sites other than the origin of replication. Recognizes and binds to abandoned replication forks and remodels them to uncover a helicase loading site. Promotes assembly of the primosome at these replication forks.</text>
</comment>
<dbReference type="GO" id="GO:1990077">
    <property type="term" value="C:primosome complex"/>
    <property type="evidence" value="ECO:0007669"/>
    <property type="project" value="UniProtKB-UniRule"/>
</dbReference>
<feature type="binding site" evidence="12">
    <location>
        <position position="471"/>
    </location>
    <ligand>
        <name>Zn(2+)</name>
        <dbReference type="ChEBI" id="CHEBI:29105"/>
        <label>1</label>
    </ligand>
</feature>
<protein>
    <recommendedName>
        <fullName evidence="12">Replication restart protein PriA</fullName>
    </recommendedName>
    <alternativeName>
        <fullName evidence="12">ATP-dependent DNA helicase PriA</fullName>
        <ecNumber evidence="12">5.6.2.4</ecNumber>
    </alternativeName>
    <alternativeName>
        <fullName evidence="12">DNA 3'-5' helicase PriA</fullName>
    </alternativeName>
</protein>
<evidence type="ECO:0000256" key="10">
    <source>
        <dbReference type="ARBA" id="ARBA00023235"/>
    </source>
</evidence>
<keyword evidence="3 12" id="KW-0479">Metal-binding</keyword>
<dbReference type="Pfam" id="PF21213">
    <property type="entry name" value="WHD_PriA"/>
    <property type="match status" value="1"/>
</dbReference>
<dbReference type="CDD" id="cd18804">
    <property type="entry name" value="SF2_C_priA"/>
    <property type="match status" value="1"/>
</dbReference>
<dbReference type="Pfam" id="PF00271">
    <property type="entry name" value="Helicase_C"/>
    <property type="match status" value="1"/>
</dbReference>
<dbReference type="SMART" id="SM00490">
    <property type="entry name" value="HELICc"/>
    <property type="match status" value="1"/>
</dbReference>
<feature type="binding site" evidence="12">
    <location>
        <position position="458"/>
    </location>
    <ligand>
        <name>Zn(2+)</name>
        <dbReference type="ChEBI" id="CHEBI:29105"/>
        <label>2</label>
    </ligand>
</feature>
<dbReference type="NCBIfam" id="TIGR00595">
    <property type="entry name" value="priA"/>
    <property type="match status" value="1"/>
</dbReference>
<keyword evidence="15" id="KW-1185">Reference proteome</keyword>
<proteinExistence type="inferred from homology"/>
<dbReference type="CDD" id="cd17929">
    <property type="entry name" value="DEXHc_priA"/>
    <property type="match status" value="1"/>
</dbReference>
<dbReference type="InterPro" id="IPR005259">
    <property type="entry name" value="PriA"/>
</dbReference>
<comment type="caution">
    <text evidence="14">The sequence shown here is derived from an EMBL/GenBank/DDBJ whole genome shotgun (WGS) entry which is preliminary data.</text>
</comment>
<feature type="binding site" evidence="12">
    <location>
        <position position="431"/>
    </location>
    <ligand>
        <name>Zn(2+)</name>
        <dbReference type="ChEBI" id="CHEBI:29105"/>
        <label>1</label>
    </ligand>
</feature>
<dbReference type="InterPro" id="IPR011545">
    <property type="entry name" value="DEAD/DEAH_box_helicase_dom"/>
</dbReference>
<accession>A0A1Y1SI85</accession>
<sequence length="721" mass="78929">MTPICQVALPVPRGETYDYLCPFPVTLGARVRVPFGPRRLVGVVTALGHASEVPGNRLKAVLEVLDQEPLLGQPELDLLNFAARYYQAPLGQCVATALPKLLRNGKAASPVLNTRWQLTAQGRTTEPQTLARAPRQAAALAALQASESALAAAQIGAQGTPSAILKALADKGLIEALNHLTLDSHEVETPTLNDAQASAVEQIRSASGFSCHLLDGVTGSGKTEVYLALAREQTRLGRQSLILVPEIGLTPQMVERVRRHTGARTVALHSGLADGERHNAWLAARTGEADIVLGTRSAVFVPLARPGLIVVDEEHDSSYKQQDGIRYHARDLAVRRAQQFAIPVILGSATPSLESHFNAAQGRYQHLTLDHRYGQAKPPRISMIDLRGQRCPDGLSNALIARVGQHLEAGHQVLLFINRRGYSPIMLCHDCGWTALCERCDARLISHQRSRSLRCHHCGHQRPIPPTCPDCGSEELHQLGQGTERIDARAAQLWPDVERIRLDRDQVSRRGELEAALERIRSGQAQLIIGTQMLAKGHDFPDLSLVGIIDADQGLYGQDFRATEQLAQQITQVAGRAGRRDIPGEVVVQTHNPEHPLLGLLAPGRYARIAEALLAEREQLAWPPYARLALIRAEASTAQTAMNVLEEIAEPLFGSDDIDVLGPAPAPMERRGGRYRCQLLLRSHKRSVLQAQLGHIRQQLETRPSARQLRWSIDVDPQSLD</sequence>
<dbReference type="Pfam" id="PF18319">
    <property type="entry name" value="Zn_ribbon_PriA"/>
    <property type="match status" value="1"/>
</dbReference>
<evidence type="ECO:0000256" key="5">
    <source>
        <dbReference type="ARBA" id="ARBA00022801"/>
    </source>
</evidence>
<dbReference type="GO" id="GO:0016887">
    <property type="term" value="F:ATP hydrolysis activity"/>
    <property type="evidence" value="ECO:0007669"/>
    <property type="project" value="RHEA"/>
</dbReference>
<feature type="binding site" evidence="12">
    <location>
        <position position="468"/>
    </location>
    <ligand>
        <name>Zn(2+)</name>
        <dbReference type="ChEBI" id="CHEBI:29105"/>
        <label>1</label>
    </ligand>
</feature>
<dbReference type="GO" id="GO:0005524">
    <property type="term" value="F:ATP binding"/>
    <property type="evidence" value="ECO:0007669"/>
    <property type="project" value="UniProtKB-UniRule"/>
</dbReference>
<keyword evidence="2 12" id="KW-0235">DNA replication</keyword>
<comment type="cofactor">
    <cofactor evidence="12">
        <name>Zn(2+)</name>
        <dbReference type="ChEBI" id="CHEBI:29105"/>
    </cofactor>
    <text evidence="12">Binds 2 zinc ions per subunit.</text>
</comment>
<feature type="binding site" evidence="12">
    <location>
        <position position="428"/>
    </location>
    <ligand>
        <name>Zn(2+)</name>
        <dbReference type="ChEBI" id="CHEBI:29105"/>
        <label>1</label>
    </ligand>
</feature>
<dbReference type="SUPFAM" id="SSF52540">
    <property type="entry name" value="P-loop containing nucleoside triphosphate hydrolases"/>
    <property type="match status" value="2"/>
</dbReference>
<keyword evidence="7 12" id="KW-0862">Zinc</keyword>
<feature type="binding site" evidence="12">
    <location>
        <position position="455"/>
    </location>
    <ligand>
        <name>Zn(2+)</name>
        <dbReference type="ChEBI" id="CHEBI:29105"/>
        <label>2</label>
    </ligand>
</feature>
<dbReference type="InterPro" id="IPR014001">
    <property type="entry name" value="Helicase_ATP-bd"/>
</dbReference>
<dbReference type="GO" id="GO:0006270">
    <property type="term" value="P:DNA replication initiation"/>
    <property type="evidence" value="ECO:0007669"/>
    <property type="project" value="TreeGrafter"/>
</dbReference>